<keyword evidence="6 8" id="KW-0472">Membrane</keyword>
<evidence type="ECO:0000259" key="12">
    <source>
        <dbReference type="Pfam" id="PF00593"/>
    </source>
</evidence>
<evidence type="ECO:0000256" key="11">
    <source>
        <dbReference type="SAM" id="SignalP"/>
    </source>
</evidence>
<feature type="chain" id="PRO_5026860914" evidence="11">
    <location>
        <begin position="22"/>
        <end position="1018"/>
    </location>
</feature>
<dbReference type="Pfam" id="PF07715">
    <property type="entry name" value="Plug"/>
    <property type="match status" value="1"/>
</dbReference>
<dbReference type="Gene3D" id="2.60.40.1120">
    <property type="entry name" value="Carboxypeptidase-like, regulatory domain"/>
    <property type="match status" value="1"/>
</dbReference>
<keyword evidence="7 8" id="KW-0998">Cell outer membrane</keyword>
<gene>
    <name evidence="14" type="ORF">G3569_17095</name>
</gene>
<keyword evidence="3 8" id="KW-1134">Transmembrane beta strand</keyword>
<dbReference type="NCBIfam" id="TIGR04057">
    <property type="entry name" value="SusC_RagA_signa"/>
    <property type="match status" value="1"/>
</dbReference>
<proteinExistence type="inferred from homology"/>
<evidence type="ECO:0000256" key="4">
    <source>
        <dbReference type="ARBA" id="ARBA00022692"/>
    </source>
</evidence>
<feature type="compositionally biased region" description="Polar residues" evidence="10">
    <location>
        <begin position="139"/>
        <end position="148"/>
    </location>
</feature>
<dbReference type="InterPro" id="IPR023997">
    <property type="entry name" value="TonB-dep_OMP_SusC/RagA_CS"/>
</dbReference>
<evidence type="ECO:0000256" key="9">
    <source>
        <dbReference type="RuleBase" id="RU003357"/>
    </source>
</evidence>
<evidence type="ECO:0000259" key="13">
    <source>
        <dbReference type="Pfam" id="PF07715"/>
    </source>
</evidence>
<dbReference type="InterPro" id="IPR039426">
    <property type="entry name" value="TonB-dep_rcpt-like"/>
</dbReference>
<dbReference type="InterPro" id="IPR000531">
    <property type="entry name" value="Beta-barrel_TonB"/>
</dbReference>
<evidence type="ECO:0000256" key="8">
    <source>
        <dbReference type="PROSITE-ProRule" id="PRU01360"/>
    </source>
</evidence>
<dbReference type="EMBL" id="JAALLS010000032">
    <property type="protein sequence ID" value="NGP90077.1"/>
    <property type="molecule type" value="Genomic_DNA"/>
</dbReference>
<comment type="subcellular location">
    <subcellularLocation>
        <location evidence="1 8">Cell outer membrane</location>
        <topology evidence="1 8">Multi-pass membrane protein</topology>
    </subcellularLocation>
</comment>
<dbReference type="InterPro" id="IPR012910">
    <property type="entry name" value="Plug_dom"/>
</dbReference>
<feature type="region of interest" description="Disordered" evidence="10">
    <location>
        <begin position="123"/>
        <end position="148"/>
    </location>
</feature>
<dbReference type="InterPro" id="IPR036942">
    <property type="entry name" value="Beta-barrel_TonB_sf"/>
</dbReference>
<dbReference type="Gene3D" id="2.170.130.10">
    <property type="entry name" value="TonB-dependent receptor, plug domain"/>
    <property type="match status" value="1"/>
</dbReference>
<evidence type="ECO:0000313" key="15">
    <source>
        <dbReference type="Proteomes" id="UP000479132"/>
    </source>
</evidence>
<keyword evidence="11" id="KW-0732">Signal</keyword>
<evidence type="ECO:0000256" key="3">
    <source>
        <dbReference type="ARBA" id="ARBA00022452"/>
    </source>
</evidence>
<evidence type="ECO:0000256" key="6">
    <source>
        <dbReference type="ARBA" id="ARBA00023136"/>
    </source>
</evidence>
<dbReference type="Pfam" id="PF13715">
    <property type="entry name" value="CarbopepD_reg_2"/>
    <property type="match status" value="1"/>
</dbReference>
<evidence type="ECO:0000256" key="1">
    <source>
        <dbReference type="ARBA" id="ARBA00004571"/>
    </source>
</evidence>
<dbReference type="InterPro" id="IPR023996">
    <property type="entry name" value="TonB-dep_OMP_SusC/RagA"/>
</dbReference>
<name>A0A6M1T7A0_9BACT</name>
<sequence length="1018" mass="111353">MLKKLLTTFLVMTFVVSLGLAQTGGIQGTVTDAKTGETVPGANVVLTEITKGTSTGPSGEYSITEVPSGTYTLRITFVGFKPFEAQVQVESGETITKNVQLQSGSIDLNEVVVTGYQTRTKTESSISASSVSSEDLKTAPNSSASQSLTGKVAGLNITTSSGQPGADPQINLRGVSSLNGNTEPLILLDGTPVNDDNIASLNPSVIENVTVLKDAGATAIYGTRGANGVILIQTKTGSYNSGVEVDYTAELKSTSLRADDYDRLSGPEQLQLEQDYLGGNVLGLTPSEFGNAPDTDWIDYFFDPALSTQHSLSVSNGKENIKTYTAFGFTNQDGALNGSRLRRFNIRNNITGRSSNQKFNFGVNTSINFNNDRSRTGIGGTGINQNPLLAAKESVPYLSPEDYPGNGADLITLSGVGFAYTPLYLIDKRKYARNGDRRVKVTGAVNGSYQLTEELEANLRVGGDYERNDNRNSRHPESFNSIIFAETGNNFNGQQQAFSTESLTYDLSTSLQYRMQFNEIHDISAGAYFEMSQGFYEFSGFTNNGIVPNTFAAGDGASFIGDGPFNDWFKNPVSLNKLQSGLLSYFGTVDYSYADRYGASLTLRRDASYRFSDSNKWGTFYAISGRWNISNESFMDDMPFDVLKLRASYGKSGNQNIVGAQGQFSNFGGSSLTKNLFASGNTYKGAPSIFFAQLGNSELKWEEVIQTNVGIDFELFDSRLVGSLEGYVKQTDDLFQSVPLSALTGQTSINTNVGSLENRGFEFDVSYDFLRSRDGLNLTVGILGSYNKQEILDLPQEDGQIVNGLTTLREGGPLGEFYVYPYEGVNPDNGNLLFRDAEGNLTENPSAAEDRRTTGKNIYPDWQGSLNFDLSYKGLYLQTQWQYAVGIYRFDFQYAGYVNPNNIGQFVSSRDILDSWTPQNTDASQPRYNAPNRSLDGNSDRFLVNSDYVRLRHATLGYQLPSNIVEKANIRGVNIYVSAENLLTFTEWRGLDPETLNATNSRLYPNPRIVSVGLEIQL</sequence>
<organism evidence="14 15">
    <name type="scientific">Fodinibius halophilus</name>
    <dbReference type="NCBI Taxonomy" id="1736908"/>
    <lineage>
        <taxon>Bacteria</taxon>
        <taxon>Pseudomonadati</taxon>
        <taxon>Balneolota</taxon>
        <taxon>Balneolia</taxon>
        <taxon>Balneolales</taxon>
        <taxon>Balneolaceae</taxon>
        <taxon>Fodinibius</taxon>
    </lineage>
</organism>
<dbReference type="NCBIfam" id="TIGR04056">
    <property type="entry name" value="OMP_RagA_SusC"/>
    <property type="match status" value="1"/>
</dbReference>
<comment type="caution">
    <text evidence="14">The sequence shown here is derived from an EMBL/GenBank/DDBJ whole genome shotgun (WGS) entry which is preliminary data.</text>
</comment>
<keyword evidence="2 8" id="KW-0813">Transport</keyword>
<dbReference type="GO" id="GO:0009279">
    <property type="term" value="C:cell outer membrane"/>
    <property type="evidence" value="ECO:0007669"/>
    <property type="project" value="UniProtKB-SubCell"/>
</dbReference>
<reference evidence="14 15" key="1">
    <citation type="submission" date="2020-02" db="EMBL/GenBank/DDBJ databases">
        <title>Aliifodinibius halophilus 2W32, complete genome.</title>
        <authorList>
            <person name="Li Y."/>
            <person name="Wu S."/>
        </authorList>
    </citation>
    <scope>NUCLEOTIDE SEQUENCE [LARGE SCALE GENOMIC DNA]</scope>
    <source>
        <strain evidence="14 15">2W32</strain>
    </source>
</reference>
<comment type="similarity">
    <text evidence="8 9">Belongs to the TonB-dependent receptor family.</text>
</comment>
<feature type="signal peptide" evidence="11">
    <location>
        <begin position="1"/>
        <end position="21"/>
    </location>
</feature>
<dbReference type="PROSITE" id="PS52016">
    <property type="entry name" value="TONB_DEPENDENT_REC_3"/>
    <property type="match status" value="1"/>
</dbReference>
<protein>
    <submittedName>
        <fullName evidence="14">SusC/RagA family TonB-linked outer membrane protein</fullName>
    </submittedName>
</protein>
<dbReference type="SUPFAM" id="SSF49464">
    <property type="entry name" value="Carboxypeptidase regulatory domain-like"/>
    <property type="match status" value="1"/>
</dbReference>
<accession>A0A6M1T7A0</accession>
<dbReference type="Proteomes" id="UP000479132">
    <property type="component" value="Unassembled WGS sequence"/>
</dbReference>
<evidence type="ECO:0000256" key="10">
    <source>
        <dbReference type="SAM" id="MobiDB-lite"/>
    </source>
</evidence>
<dbReference type="InterPro" id="IPR008969">
    <property type="entry name" value="CarboxyPept-like_regulatory"/>
</dbReference>
<keyword evidence="4 8" id="KW-0812">Transmembrane</keyword>
<feature type="domain" description="TonB-dependent receptor-like beta-barrel" evidence="12">
    <location>
        <begin position="412"/>
        <end position="982"/>
    </location>
</feature>
<evidence type="ECO:0000256" key="5">
    <source>
        <dbReference type="ARBA" id="ARBA00023077"/>
    </source>
</evidence>
<dbReference type="RefSeq" id="WP_165271306.1">
    <property type="nucleotide sequence ID" value="NZ_JAALLS010000032.1"/>
</dbReference>
<evidence type="ECO:0000256" key="2">
    <source>
        <dbReference type="ARBA" id="ARBA00022448"/>
    </source>
</evidence>
<dbReference type="Pfam" id="PF00593">
    <property type="entry name" value="TonB_dep_Rec_b-barrel"/>
    <property type="match status" value="1"/>
</dbReference>
<dbReference type="InterPro" id="IPR037066">
    <property type="entry name" value="Plug_dom_sf"/>
</dbReference>
<dbReference type="AlphaFoldDB" id="A0A6M1T7A0"/>
<feature type="domain" description="TonB-dependent receptor plug" evidence="13">
    <location>
        <begin position="121"/>
        <end position="229"/>
    </location>
</feature>
<keyword evidence="5 9" id="KW-0798">TonB box</keyword>
<evidence type="ECO:0000256" key="7">
    <source>
        <dbReference type="ARBA" id="ARBA00023237"/>
    </source>
</evidence>
<keyword evidence="15" id="KW-1185">Reference proteome</keyword>
<evidence type="ECO:0000313" key="14">
    <source>
        <dbReference type="EMBL" id="NGP90077.1"/>
    </source>
</evidence>
<dbReference type="SUPFAM" id="SSF56935">
    <property type="entry name" value="Porins"/>
    <property type="match status" value="1"/>
</dbReference>
<feature type="compositionally biased region" description="Low complexity" evidence="10">
    <location>
        <begin position="124"/>
        <end position="133"/>
    </location>
</feature>
<dbReference type="Gene3D" id="2.40.170.20">
    <property type="entry name" value="TonB-dependent receptor, beta-barrel domain"/>
    <property type="match status" value="1"/>
</dbReference>